<dbReference type="RefSeq" id="WP_027754022.1">
    <property type="nucleotide sequence ID" value="NZ_BAAAPF010000477.1"/>
</dbReference>
<protein>
    <submittedName>
        <fullName evidence="1">Uncharacterized protein</fullName>
    </submittedName>
</protein>
<name>A0ABN2A4X4_9ACTN</name>
<keyword evidence="2" id="KW-1185">Reference proteome</keyword>
<proteinExistence type="predicted"/>
<organism evidence="1 2">
    <name type="scientific">Streptomyces synnematoformans</name>
    <dbReference type="NCBI Taxonomy" id="415721"/>
    <lineage>
        <taxon>Bacteria</taxon>
        <taxon>Bacillati</taxon>
        <taxon>Actinomycetota</taxon>
        <taxon>Actinomycetes</taxon>
        <taxon>Kitasatosporales</taxon>
        <taxon>Streptomycetaceae</taxon>
        <taxon>Streptomyces</taxon>
    </lineage>
</organism>
<reference evidence="1 2" key="1">
    <citation type="journal article" date="2019" name="Int. J. Syst. Evol. Microbiol.">
        <title>The Global Catalogue of Microorganisms (GCM) 10K type strain sequencing project: providing services to taxonomists for standard genome sequencing and annotation.</title>
        <authorList>
            <consortium name="The Broad Institute Genomics Platform"/>
            <consortium name="The Broad Institute Genome Sequencing Center for Infectious Disease"/>
            <person name="Wu L."/>
            <person name="Ma J."/>
        </authorList>
    </citation>
    <scope>NUCLEOTIDE SEQUENCE [LARGE SCALE GENOMIC DNA]</scope>
    <source>
        <strain evidence="1 2">JCM 15481</strain>
    </source>
</reference>
<comment type="caution">
    <text evidence="1">The sequence shown here is derived from an EMBL/GenBank/DDBJ whole genome shotgun (WGS) entry which is preliminary data.</text>
</comment>
<sequence length="107" mass="10871">MISITKLDGRAAAGREVVSSCLLAVSEPQLRATGVSGVRGGLGAGIRDERPTKALLVAAAQAPAYAAAAAGADLQQTWANGAFADGIAATTQHMRAFRGPDPWIEPS</sequence>
<dbReference type="Proteomes" id="UP001500443">
    <property type="component" value="Unassembled WGS sequence"/>
</dbReference>
<accession>A0ABN2A4X4</accession>
<gene>
    <name evidence="1" type="ORF">GCM10009802_65280</name>
</gene>
<dbReference type="EMBL" id="BAAAPF010000477">
    <property type="protein sequence ID" value="GAA1511021.1"/>
    <property type="molecule type" value="Genomic_DNA"/>
</dbReference>
<evidence type="ECO:0000313" key="1">
    <source>
        <dbReference type="EMBL" id="GAA1511021.1"/>
    </source>
</evidence>
<evidence type="ECO:0000313" key="2">
    <source>
        <dbReference type="Proteomes" id="UP001500443"/>
    </source>
</evidence>